<dbReference type="SUPFAM" id="SSF51126">
    <property type="entry name" value="Pectin lyase-like"/>
    <property type="match status" value="1"/>
</dbReference>
<feature type="region of interest" description="Disordered" evidence="5">
    <location>
        <begin position="49"/>
        <end position="68"/>
    </location>
</feature>
<keyword evidence="3 4" id="KW-0456">Lyase</keyword>
<keyword evidence="4" id="KW-0119">Carbohydrate metabolism</keyword>
<evidence type="ECO:0000313" key="8">
    <source>
        <dbReference type="EMBL" id="KAG4419351.1"/>
    </source>
</evidence>
<dbReference type="Pfam" id="PF00544">
    <property type="entry name" value="Pectate_lyase_4"/>
    <property type="match status" value="1"/>
</dbReference>
<evidence type="ECO:0000256" key="5">
    <source>
        <dbReference type="SAM" id="MobiDB-lite"/>
    </source>
</evidence>
<keyword evidence="4" id="KW-0964">Secreted</keyword>
<evidence type="ECO:0000259" key="7">
    <source>
        <dbReference type="SMART" id="SM00656"/>
    </source>
</evidence>
<name>A0A8H7W6G9_9HELO</name>
<protein>
    <recommendedName>
        <fullName evidence="7">Pectate lyase domain-containing protein</fullName>
    </recommendedName>
</protein>
<feature type="signal peptide" evidence="6">
    <location>
        <begin position="1"/>
        <end position="19"/>
    </location>
</feature>
<dbReference type="PANTHER" id="PTHR31683:SF18">
    <property type="entry name" value="PECTATE LYASE 21-RELATED"/>
    <property type="match status" value="1"/>
</dbReference>
<sequence length="365" mass="36990">MKFTNAVSTFALMAAAVNAAPLVARCESDSAATKTADAVSSVATGTFTNSTTSTGGSSSSNSSTPATGSATGSISDACDIGYATQNGGTTGGGSAAVTTVTSLEELTACATQDVPAVCLVSGAITGDTVIKVTADTTIGGAAGSSIVGVGFRVINVSNVILRNLKISKVLASAGDAVGIQAATNVWVDHLDLSSDMDHDKDFYDGLCDVTHASDYITISNTYLHDHFKASLVGHSDSNADEDTGHLIVTYANNYFKNINSRGPSIRFGTAHIFNQYSETSSTGLNTRMGAEVLIESSAFSGIAKAIESADSDTVGFATINDVDLGSGTNTVDAGTLKTVPYEYTLLGSANVKAAVTASAGATLDF</sequence>
<feature type="domain" description="Pectate lyase" evidence="7">
    <location>
        <begin position="93"/>
        <end position="308"/>
    </location>
</feature>
<evidence type="ECO:0000313" key="9">
    <source>
        <dbReference type="Proteomes" id="UP000664132"/>
    </source>
</evidence>
<dbReference type="InterPro" id="IPR012334">
    <property type="entry name" value="Pectin_lyas_fold"/>
</dbReference>
<evidence type="ECO:0000256" key="1">
    <source>
        <dbReference type="ARBA" id="ARBA00010980"/>
    </source>
</evidence>
<accession>A0A8H7W6G9</accession>
<dbReference type="GO" id="GO:0005576">
    <property type="term" value="C:extracellular region"/>
    <property type="evidence" value="ECO:0007669"/>
    <property type="project" value="UniProtKB-SubCell"/>
</dbReference>
<comment type="subcellular location">
    <subcellularLocation>
        <location evidence="4">Secreted</location>
    </subcellularLocation>
</comment>
<dbReference type="InterPro" id="IPR002022">
    <property type="entry name" value="Pec_lyase"/>
</dbReference>
<evidence type="ECO:0000256" key="3">
    <source>
        <dbReference type="ARBA" id="ARBA00023239"/>
    </source>
</evidence>
<comment type="caution">
    <text evidence="8">The sequence shown here is derived from an EMBL/GenBank/DDBJ whole genome shotgun (WGS) entry which is preliminary data.</text>
</comment>
<gene>
    <name evidence="8" type="ORF">IFR04_007499</name>
</gene>
<dbReference type="Gene3D" id="2.160.20.10">
    <property type="entry name" value="Single-stranded right-handed beta-helix, Pectin lyase-like"/>
    <property type="match status" value="1"/>
</dbReference>
<evidence type="ECO:0000256" key="6">
    <source>
        <dbReference type="SAM" id="SignalP"/>
    </source>
</evidence>
<dbReference type="AlphaFoldDB" id="A0A8H7W6G9"/>
<dbReference type="SMART" id="SM00656">
    <property type="entry name" value="Amb_all"/>
    <property type="match status" value="1"/>
</dbReference>
<dbReference type="InterPro" id="IPR045032">
    <property type="entry name" value="PEL"/>
</dbReference>
<proteinExistence type="inferred from homology"/>
<comment type="similarity">
    <text evidence="1 4">Belongs to the polysaccharide lyase 1 family.</text>
</comment>
<evidence type="ECO:0000256" key="4">
    <source>
        <dbReference type="RuleBase" id="RU361173"/>
    </source>
</evidence>
<dbReference type="OrthoDB" id="1637350at2759"/>
<dbReference type="PANTHER" id="PTHR31683">
    <property type="entry name" value="PECTATE LYASE 18-RELATED"/>
    <property type="match status" value="1"/>
</dbReference>
<keyword evidence="2 6" id="KW-0732">Signal</keyword>
<dbReference type="InterPro" id="IPR011050">
    <property type="entry name" value="Pectin_lyase_fold/virulence"/>
</dbReference>
<dbReference type="GO" id="GO:0030570">
    <property type="term" value="F:pectate lyase activity"/>
    <property type="evidence" value="ECO:0007669"/>
    <property type="project" value="InterPro"/>
</dbReference>
<keyword evidence="9" id="KW-1185">Reference proteome</keyword>
<organism evidence="8 9">
    <name type="scientific">Cadophora malorum</name>
    <dbReference type="NCBI Taxonomy" id="108018"/>
    <lineage>
        <taxon>Eukaryota</taxon>
        <taxon>Fungi</taxon>
        <taxon>Dikarya</taxon>
        <taxon>Ascomycota</taxon>
        <taxon>Pezizomycotina</taxon>
        <taxon>Leotiomycetes</taxon>
        <taxon>Helotiales</taxon>
        <taxon>Ploettnerulaceae</taxon>
        <taxon>Cadophora</taxon>
    </lineage>
</organism>
<keyword evidence="4" id="KW-0624">Polysaccharide degradation</keyword>
<evidence type="ECO:0000256" key="2">
    <source>
        <dbReference type="ARBA" id="ARBA00022729"/>
    </source>
</evidence>
<dbReference type="Proteomes" id="UP000664132">
    <property type="component" value="Unassembled WGS sequence"/>
</dbReference>
<dbReference type="GO" id="GO:0000272">
    <property type="term" value="P:polysaccharide catabolic process"/>
    <property type="evidence" value="ECO:0007669"/>
    <property type="project" value="UniProtKB-KW"/>
</dbReference>
<dbReference type="EMBL" id="JAFJYH010000107">
    <property type="protein sequence ID" value="KAG4419351.1"/>
    <property type="molecule type" value="Genomic_DNA"/>
</dbReference>
<reference evidence="8" key="1">
    <citation type="submission" date="2021-02" db="EMBL/GenBank/DDBJ databases">
        <title>Genome sequence Cadophora malorum strain M34.</title>
        <authorList>
            <person name="Stefanovic E."/>
            <person name="Vu D."/>
            <person name="Scully C."/>
            <person name="Dijksterhuis J."/>
            <person name="Roader J."/>
            <person name="Houbraken J."/>
        </authorList>
    </citation>
    <scope>NUCLEOTIDE SEQUENCE</scope>
    <source>
        <strain evidence="8">M34</strain>
    </source>
</reference>
<feature type="chain" id="PRO_5034873493" description="Pectate lyase domain-containing protein" evidence="6">
    <location>
        <begin position="20"/>
        <end position="365"/>
    </location>
</feature>